<accession>A0ABR1GG93</accession>
<keyword evidence="6" id="KW-1185">Reference proteome</keyword>
<dbReference type="PROSITE" id="PS00018">
    <property type="entry name" value="EF_HAND_1"/>
    <property type="match status" value="3"/>
</dbReference>
<keyword evidence="5" id="KW-0418">Kinase</keyword>
<evidence type="ECO:0000256" key="1">
    <source>
        <dbReference type="ARBA" id="ARBA00022837"/>
    </source>
</evidence>
<feature type="region of interest" description="Disordered" evidence="3">
    <location>
        <begin position="1294"/>
        <end position="1315"/>
    </location>
</feature>
<reference evidence="5 6" key="1">
    <citation type="submission" date="2024-03" db="EMBL/GenBank/DDBJ databases">
        <title>Aureococcus anophagefferens CCMP1851 and Kratosvirus quantuckense: Draft genome of a second virus-susceptible host strain in the model system.</title>
        <authorList>
            <person name="Chase E."/>
            <person name="Truchon A.R."/>
            <person name="Schepens W."/>
            <person name="Wilhelm S.W."/>
        </authorList>
    </citation>
    <scope>NUCLEOTIDE SEQUENCE [LARGE SCALE GENOMIC DNA]</scope>
    <source>
        <strain evidence="5 6">CCMP1851</strain>
    </source>
</reference>
<feature type="compositionally biased region" description="Basic and acidic residues" evidence="3">
    <location>
        <begin position="834"/>
        <end position="844"/>
    </location>
</feature>
<dbReference type="SMART" id="SM00054">
    <property type="entry name" value="EFh"/>
    <property type="match status" value="3"/>
</dbReference>
<feature type="region of interest" description="Disordered" evidence="3">
    <location>
        <begin position="596"/>
        <end position="621"/>
    </location>
</feature>
<gene>
    <name evidence="5" type="ORF">SO694_00134049</name>
</gene>
<dbReference type="Proteomes" id="UP001363151">
    <property type="component" value="Unassembled WGS sequence"/>
</dbReference>
<dbReference type="Gene3D" id="1.10.238.10">
    <property type="entry name" value="EF-hand"/>
    <property type="match status" value="1"/>
</dbReference>
<feature type="domain" description="EF-hand" evidence="4">
    <location>
        <begin position="103"/>
        <end position="138"/>
    </location>
</feature>
<feature type="compositionally biased region" description="Low complexity" evidence="3">
    <location>
        <begin position="608"/>
        <end position="618"/>
    </location>
</feature>
<feature type="domain" description="EF-hand" evidence="4">
    <location>
        <begin position="139"/>
        <end position="174"/>
    </location>
</feature>
<feature type="region of interest" description="Disordered" evidence="3">
    <location>
        <begin position="478"/>
        <end position="554"/>
    </location>
</feature>
<dbReference type="InterPro" id="IPR018247">
    <property type="entry name" value="EF_Hand_1_Ca_BS"/>
</dbReference>
<feature type="region of interest" description="Disordered" evidence="3">
    <location>
        <begin position="384"/>
        <end position="410"/>
    </location>
</feature>
<proteinExistence type="predicted"/>
<feature type="region of interest" description="Disordered" evidence="3">
    <location>
        <begin position="964"/>
        <end position="986"/>
    </location>
</feature>
<feature type="coiled-coil region" evidence="2">
    <location>
        <begin position="1141"/>
        <end position="1168"/>
    </location>
</feature>
<protein>
    <submittedName>
        <fullName evidence="5">Protein serine/threonine kinase</fullName>
    </submittedName>
</protein>
<feature type="domain" description="EF-hand" evidence="4">
    <location>
        <begin position="204"/>
        <end position="239"/>
    </location>
</feature>
<feature type="region of interest" description="Disordered" evidence="3">
    <location>
        <begin position="818"/>
        <end position="890"/>
    </location>
</feature>
<feature type="region of interest" description="Disordered" evidence="3">
    <location>
        <begin position="1334"/>
        <end position="1363"/>
    </location>
</feature>
<feature type="compositionally biased region" description="Low complexity" evidence="3">
    <location>
        <begin position="1334"/>
        <end position="1344"/>
    </location>
</feature>
<dbReference type="PROSITE" id="PS50222">
    <property type="entry name" value="EF_HAND_2"/>
    <property type="match status" value="3"/>
</dbReference>
<keyword evidence="2" id="KW-0175">Coiled coil</keyword>
<dbReference type="EMBL" id="JBBJCI010000015">
    <property type="protein sequence ID" value="KAK7254851.1"/>
    <property type="molecule type" value="Genomic_DNA"/>
</dbReference>
<feature type="compositionally biased region" description="Pro residues" evidence="3">
    <location>
        <begin position="507"/>
        <end position="517"/>
    </location>
</feature>
<feature type="compositionally biased region" description="Polar residues" evidence="3">
    <location>
        <begin position="1407"/>
        <end position="1427"/>
    </location>
</feature>
<evidence type="ECO:0000256" key="2">
    <source>
        <dbReference type="SAM" id="Coils"/>
    </source>
</evidence>
<dbReference type="Pfam" id="PF13499">
    <property type="entry name" value="EF-hand_7"/>
    <property type="match status" value="1"/>
</dbReference>
<dbReference type="InterPro" id="IPR002048">
    <property type="entry name" value="EF_hand_dom"/>
</dbReference>
<evidence type="ECO:0000259" key="4">
    <source>
        <dbReference type="PROSITE" id="PS50222"/>
    </source>
</evidence>
<dbReference type="SUPFAM" id="SSF47473">
    <property type="entry name" value="EF-hand"/>
    <property type="match status" value="1"/>
</dbReference>
<dbReference type="Pfam" id="PF13202">
    <property type="entry name" value="EF-hand_5"/>
    <property type="match status" value="1"/>
</dbReference>
<feature type="compositionally biased region" description="Basic and acidic residues" evidence="3">
    <location>
        <begin position="864"/>
        <end position="877"/>
    </location>
</feature>
<feature type="region of interest" description="Disordered" evidence="3">
    <location>
        <begin position="1406"/>
        <end position="1427"/>
    </location>
</feature>
<dbReference type="GO" id="GO:0016301">
    <property type="term" value="F:kinase activity"/>
    <property type="evidence" value="ECO:0007669"/>
    <property type="project" value="UniProtKB-KW"/>
</dbReference>
<dbReference type="CDD" id="cd00051">
    <property type="entry name" value="EFh"/>
    <property type="match status" value="1"/>
</dbReference>
<keyword evidence="5" id="KW-0808">Transferase</keyword>
<name>A0ABR1GG93_AURAN</name>
<evidence type="ECO:0000313" key="6">
    <source>
        <dbReference type="Proteomes" id="UP001363151"/>
    </source>
</evidence>
<feature type="region of interest" description="Disordered" evidence="3">
    <location>
        <begin position="698"/>
        <end position="767"/>
    </location>
</feature>
<comment type="caution">
    <text evidence="5">The sequence shown here is derived from an EMBL/GenBank/DDBJ whole genome shotgun (WGS) entry which is preliminary data.</text>
</comment>
<evidence type="ECO:0000313" key="5">
    <source>
        <dbReference type="EMBL" id="KAK7254851.1"/>
    </source>
</evidence>
<feature type="compositionally biased region" description="Basic and acidic residues" evidence="3">
    <location>
        <begin position="481"/>
        <end position="505"/>
    </location>
</feature>
<feature type="compositionally biased region" description="Basic and acidic residues" evidence="3">
    <location>
        <begin position="748"/>
        <end position="757"/>
    </location>
</feature>
<feature type="compositionally biased region" description="Basic and acidic residues" evidence="3">
    <location>
        <begin position="1295"/>
        <end position="1307"/>
    </location>
</feature>
<evidence type="ECO:0000256" key="3">
    <source>
        <dbReference type="SAM" id="MobiDB-lite"/>
    </source>
</evidence>
<dbReference type="InterPro" id="IPR011992">
    <property type="entry name" value="EF-hand-dom_pair"/>
</dbReference>
<keyword evidence="1" id="KW-0106">Calcium</keyword>
<organism evidence="5 6">
    <name type="scientific">Aureococcus anophagefferens</name>
    <name type="common">Harmful bloom alga</name>
    <dbReference type="NCBI Taxonomy" id="44056"/>
    <lineage>
        <taxon>Eukaryota</taxon>
        <taxon>Sar</taxon>
        <taxon>Stramenopiles</taxon>
        <taxon>Ochrophyta</taxon>
        <taxon>Pelagophyceae</taxon>
        <taxon>Pelagomonadales</taxon>
        <taxon>Pelagomonadaceae</taxon>
        <taxon>Aureococcus</taxon>
    </lineage>
</organism>
<sequence>MAPPPAARRRRLSDSDLTCAATKRRFAALDIYAKATATSAGRSRHELVRLGELKPARRHSFDWLQFCRDGDRRPVARPPLTLFHELRYRLFQVREHLKEVMRGRDMGTKALFDSIDGDGSGEISREELGEAMRTIGVHVKATDVDALMDQIDADGSGAVDMDEFHNWLFGTEGQWLGKLRRCDARDPQNNARLMRREMLRFDPTVRELLRGFWVLSDADGSGSIDREEYMDLHLHLYAAMNVEVTRAADALEEGLRGKDGWKEAARAIAAREWEFDAQGRDFLDEHLFGVSLFQLVDAWGGDAPDKTASVLAKFLCFLMDRLSEIDDDRDAVVFKWADENEDWLDELKPIQDVLGSIEDLDTCLENGARNLQYLVPLGGDDWTGSDLDASSESSGDECPEASSDGESRDFVPAASRGEAAAAAPAGFAAEAGAVNARGQRVVHRAMGGKKKLFNKTSRKSLDAIGGMLGISPGQLQAAAEEANRAKEAERRERDAAKAAKLEAKRPPATPPTSPPPAAGKKTPEKKKDVARRRRSSVAGPKRRDPEPPSPGALAAAAAGVVGAIEAPLSAAEVDAAVEEAPLSPEEVAAVLELRRSRGSGDLDDGPPALARRASLDALSADERQQIVATRRRSLASGDVPNATLAEALTRRRSLASGDVPDATLAEALTRRRSLSSSGRRRSVDDEALSSAEIDAVMASRRASRASRGSGDLGDEPPPLERRASVADLSAEELQEVMSQRRKSLSLTDRPRVSERRASLSLQDLTGGSTELTDAEVDAIAAHRRASRGSADLPPLARRASIEDLSAEEVGAIMASRRASFQFASGPSSRATSRRTSETSDRTPLEDDELEDDGAPPAPGSRRSSFGERRGSFGERRGSLSRRASRSSAGDDFLGAELGRRRRSEMSGSILINDLEKGDDASYARQDLLPFEAAGLLEELLEDRLADDDDAGLGERRTRQQLLAELSRRGLGGESTPDYDETPEERSLRLGLASGAETPASLARSLQDLDGDDAPGAAYAEALGDLDRRLTELKQRLRGGDVSVEAEIGAVEARVRETRRKVEASRSVAALERAIVAMMPRLADLRSRVAAGELDCEDEYRELEARVREATTRLSTSAPEVAADRALRKMKKRLAQLRSRDQASDADEVAELERRVAAAERELRMESLGRIHSPVDKRPTQFPALEDVGLTFATENALRPRTLRLTGDGLAEPDFEFSKRYDAFDRSREPGRPGWAKALYASLAGARDPFGRRNAKRRGQYLRDHGIATYGARGAASVAAPPPPDDDDAATLDCGDSYRDTLESRGDHSTLATPASREAAWPDAAWNRVTVSVPDAAPRPRTAPAEGSLWGASAASSHPKLRGDSVYVGSPRLAPLARDALERAARSLAPEDSAAALTAMTSVARPSATVTALQRPASSPGTSRSRSLIQSSAAGAYVGGPGAGHLFLPDKDHRSPCHYLYSGKKRTPSWMLRLPSPALRGGDDLFVASEPRARGSGFSIASSSASSRHSALFRASVTLSRKRSLVTRHSGDWSR</sequence>